<accession>A0A2T1FMC4</accession>
<proteinExistence type="predicted"/>
<dbReference type="InterPro" id="IPR019587">
    <property type="entry name" value="Polyketide_cyclase/dehydratase"/>
</dbReference>
<keyword evidence="2" id="KW-1185">Reference proteome</keyword>
<name>A0A2T1FMC4_9CYAN</name>
<comment type="caution">
    <text evidence="1">The sequence shown here is derived from an EMBL/GenBank/DDBJ whole genome shotgun (WGS) entry which is preliminary data.</text>
</comment>
<dbReference type="EMBL" id="PVWO01000487">
    <property type="protein sequence ID" value="PSB46081.1"/>
    <property type="molecule type" value="Genomic_DNA"/>
</dbReference>
<dbReference type="AlphaFoldDB" id="A0A2T1FMC4"/>
<protein>
    <submittedName>
        <fullName evidence="1">Polyketide cyclase</fullName>
    </submittedName>
</protein>
<dbReference type="SUPFAM" id="SSF55961">
    <property type="entry name" value="Bet v1-like"/>
    <property type="match status" value="1"/>
</dbReference>
<sequence>MKFSHTLKTAAAPERIWEIWTDVENWAQWDTELISADLDGAFVLGAIGRLKPKTGGATKFEISQFNPGNSYTFKIGLPLSSLHVHRYLSDRSDGTYFTHEVSFQGLLSWLFGLLLGRKFRSVLPSVMANLERIANS</sequence>
<evidence type="ECO:0000313" key="1">
    <source>
        <dbReference type="EMBL" id="PSB46081.1"/>
    </source>
</evidence>
<dbReference type="RefSeq" id="WP_106311303.1">
    <property type="nucleotide sequence ID" value="NZ_PVWO01000487.1"/>
</dbReference>
<dbReference type="Pfam" id="PF10604">
    <property type="entry name" value="Polyketide_cyc2"/>
    <property type="match status" value="1"/>
</dbReference>
<reference evidence="1 2" key="1">
    <citation type="submission" date="2018-03" db="EMBL/GenBank/DDBJ databases">
        <title>The ancient ancestry and fast evolution of plastids.</title>
        <authorList>
            <person name="Moore K.R."/>
            <person name="Magnabosco C."/>
            <person name="Momper L."/>
            <person name="Gold D.A."/>
            <person name="Bosak T."/>
            <person name="Fournier G.P."/>
        </authorList>
    </citation>
    <scope>NUCLEOTIDE SEQUENCE [LARGE SCALE GENOMIC DNA]</scope>
    <source>
        <strain evidence="1 2">CCALA 037</strain>
    </source>
</reference>
<dbReference type="InterPro" id="IPR023393">
    <property type="entry name" value="START-like_dom_sf"/>
</dbReference>
<dbReference type="Gene3D" id="3.30.530.20">
    <property type="match status" value="1"/>
</dbReference>
<dbReference type="Proteomes" id="UP000238937">
    <property type="component" value="Unassembled WGS sequence"/>
</dbReference>
<gene>
    <name evidence="1" type="ORF">C7B77_24955</name>
</gene>
<dbReference type="OrthoDB" id="9810827at2"/>
<evidence type="ECO:0000313" key="2">
    <source>
        <dbReference type="Proteomes" id="UP000238937"/>
    </source>
</evidence>
<organism evidence="1 2">
    <name type="scientific">Chamaesiphon polymorphus CCALA 037</name>
    <dbReference type="NCBI Taxonomy" id="2107692"/>
    <lineage>
        <taxon>Bacteria</taxon>
        <taxon>Bacillati</taxon>
        <taxon>Cyanobacteriota</taxon>
        <taxon>Cyanophyceae</taxon>
        <taxon>Gomontiellales</taxon>
        <taxon>Chamaesiphonaceae</taxon>
        <taxon>Chamaesiphon</taxon>
    </lineage>
</organism>